<accession>A0ABY9XYW1</accession>
<evidence type="ECO:0000313" key="3">
    <source>
        <dbReference type="Proteomes" id="UP001302806"/>
    </source>
</evidence>
<dbReference type="SUPFAM" id="SSF53448">
    <property type="entry name" value="Nucleotide-diphospho-sugar transferases"/>
    <property type="match status" value="1"/>
</dbReference>
<protein>
    <submittedName>
        <fullName evidence="2">Nucleotidyltransferase family protein</fullName>
    </submittedName>
</protein>
<proteinExistence type="predicted"/>
<evidence type="ECO:0000259" key="1">
    <source>
        <dbReference type="Pfam" id="PF12804"/>
    </source>
</evidence>
<dbReference type="Pfam" id="PF12804">
    <property type="entry name" value="NTP_transf_3"/>
    <property type="match status" value="1"/>
</dbReference>
<dbReference type="Proteomes" id="UP001302806">
    <property type="component" value="Chromosome"/>
</dbReference>
<dbReference type="CDD" id="cd04182">
    <property type="entry name" value="GT_2_like_f"/>
    <property type="match status" value="1"/>
</dbReference>
<dbReference type="PANTHER" id="PTHR43777:SF1">
    <property type="entry name" value="MOLYBDENUM COFACTOR CYTIDYLYLTRANSFERASE"/>
    <property type="match status" value="1"/>
</dbReference>
<dbReference type="InterPro" id="IPR029044">
    <property type="entry name" value="Nucleotide-diphossugar_trans"/>
</dbReference>
<dbReference type="EMBL" id="CP134537">
    <property type="protein sequence ID" value="WNH10883.1"/>
    <property type="molecule type" value="Genomic_DNA"/>
</dbReference>
<gene>
    <name evidence="2" type="ORF">RHP51_09710</name>
</gene>
<feature type="domain" description="MobA-like NTP transferase" evidence="1">
    <location>
        <begin position="7"/>
        <end position="169"/>
    </location>
</feature>
<sequence length="201" mass="22352">MSKIPIIILAAGASSRMGSAKQLLNWGGKTLIEHTLQTALNTISNDVIVVLGANYELIRKKITALSITILHNQEWEQGLGKSIASGVNYIMEFNPHADGVLIILADQPLIDSAYLNELIQVFNPSKNQIIATSYKNDTYGVPVLFDKGYFKELSKLKNDKGAKHLLTQNESFVKTLVPPIKNVDLDSKEDYDMLYQANFKK</sequence>
<reference evidence="2 3" key="1">
    <citation type="submission" date="2023-09" db="EMBL/GenBank/DDBJ databases">
        <title>Thalassobella suaedae gen. nov., sp. nov., a marine bacterium of the family Flavobacteriaceae isolated from a halophyte Suaeda japonica.</title>
        <authorList>
            <person name="Lee S.Y."/>
            <person name="Hwang C.Y."/>
        </authorList>
    </citation>
    <scope>NUCLEOTIDE SEQUENCE [LARGE SCALE GENOMIC DNA]</scope>
    <source>
        <strain evidence="2 3">HL-DH14</strain>
    </source>
</reference>
<dbReference type="RefSeq" id="WP_415867102.1">
    <property type="nucleotide sequence ID" value="NZ_CP134537.1"/>
</dbReference>
<evidence type="ECO:0000313" key="2">
    <source>
        <dbReference type="EMBL" id="WNH10883.1"/>
    </source>
</evidence>
<dbReference type="Gene3D" id="3.90.550.10">
    <property type="entry name" value="Spore Coat Polysaccharide Biosynthesis Protein SpsA, Chain A"/>
    <property type="match status" value="1"/>
</dbReference>
<name>A0ABY9XYW1_9FLAO</name>
<dbReference type="InterPro" id="IPR025877">
    <property type="entry name" value="MobA-like_NTP_Trfase"/>
</dbReference>
<organism evidence="2 3">
    <name type="scientific">Thalassobellus suaedae</name>
    <dbReference type="NCBI Taxonomy" id="3074124"/>
    <lineage>
        <taxon>Bacteria</taxon>
        <taxon>Pseudomonadati</taxon>
        <taxon>Bacteroidota</taxon>
        <taxon>Flavobacteriia</taxon>
        <taxon>Flavobacteriales</taxon>
        <taxon>Flavobacteriaceae</taxon>
        <taxon>Thalassobellus</taxon>
    </lineage>
</organism>
<dbReference type="PANTHER" id="PTHR43777">
    <property type="entry name" value="MOLYBDENUM COFACTOR CYTIDYLYLTRANSFERASE"/>
    <property type="match status" value="1"/>
</dbReference>